<feature type="region of interest" description="Disordered" evidence="1">
    <location>
        <begin position="794"/>
        <end position="822"/>
    </location>
</feature>
<dbReference type="InterPro" id="IPR057352">
    <property type="entry name" value="TPR_TmcB/C"/>
</dbReference>
<sequence length="1551" mass="168435">MSPSTSRSNVGAIGTQPLSLGASAAASAHAGCDGKSTTSARKTADFKSMVPQSALEKALFQACFTLVNDTPISPSVEWIMTILEDLQLFTFCFSTTIFPSIPTEFEAALDLFFFPLADYGAFRSFSITAICLVVITAFLIGITTVTTQTKSRVPKPVLRLLRLLCASVMTVFAIPFTSALVAGLNCFTGSLPVLNQACTSAPHMPFLVFSPLSLLLLLPMLFIGPLMFADTSPSSESPRAQANGRTDSQSAVIRVILAAGKVLTHGRPGLPTWVFAVVASMGLGFNTFNLVRLQPYYHTRMNLFRTGMSFGACASMITALFLHIILGQSAASELWLLMLLTGLVGIAVGCALSAYVARAQVKKTIGYWHKLRKEGVIPNTTPTMEQTGTATMDRDAVTESPVRLAPTTNIEPPISSSTGAINTSVPTPRVLYTSSPSVAPVPPERHMRRRPDSDKSADAAPFASSSKAALVGGHMNDSTAGLPTLVMAALSRENKQLHKGSSSALARRRSVRASEAALIPLKEKKQHHTSTDTLKAVLEEQKEPRTNVFDSPEQVERSIRFVRGYPSHRQLQVGFDILQRGLFEFPNDPQVLLVAVWYLTEFYGPEGERAADIVMRSLQEDKRSIPLDLRFFMYCHDRVGRDSGRQLLDSAAVGQLVRQLKSLHFMSLSCVRDLWELVRVGSTPEAMSNVISKLADAMTGAEACYRRLLERNAKDKMILRLYAQWITWCACDSTKAAQILDLAEEVETLESVAHAAAAASAAQQAKPGAASAPTVQLTRPTKASAALHDVIHSGVPEQDEEDEEECQDDDGDIDSTKDMGSMDDVPIAIPPLGQLDGREAVLNDIKAMHKTRKLSPVRTKSDRDSTVLASSSGSLGSNNVAFRSTNSLAQVQGQVTQTKEIIRPPPEVDEFQDKQGRRPEGGGGPEVDPIEAGHTGSQTSGTSASRTQRKKATRRRLVVERMEAPLNQMWLMALPMLFFVASVVCGFFICQRLFLDTSSFLNVQFDSARNARRATREIIESVRLMTFETLAGTESGFRGALATTRRASYELVVEYLPVLTQNYRKLPSEPAKRRLFLQRSINGTVDFTPIEVSPIDAVERIAQVAALATGFDQYGQLVPRVYQALPDLGFLVNHLPDLVELATKIAYVYIEAYQSILSLNSTYLILCGVLSLGSLLMAVGVIYKLVLLKYFEGERMVHKLLLQVPKKSASAIVTNLEEELENFREWVEGDEDGGASGDGSSLDMDMRLPAGGASATASGGRLGGKMPRTKKYTLTLGLFVVVLAGLLAIMYLLTITSLNQSADLKRMVNSADRRQYASLIRLYSREYVSPDVSIDSKTVIRYLRGTIADLVSVHEKLVNDAGGLSDSLPHLTSLPRVCATAAQCLSAPVNSSIGYTLEVAQLPLNAAVNRLVETATEVTTAMVNAGSYEVFITTPHFAKFELLLRLCTDIMARLSLLDAGISQMLNDRVAVSSLVTVVVFVVFSAVLFAGLTAAMVFGLAKLRRESRTLTTVPFLLSQSVLQQVPELNAFLESGGLTLQINQAGDQEAGSS</sequence>
<dbReference type="STRING" id="765915.A0A1Y2HTH4"/>
<feature type="compositionally biased region" description="Acidic residues" evidence="1">
    <location>
        <begin position="797"/>
        <end position="813"/>
    </location>
</feature>
<feature type="domain" description="TmcB/TmcC TPR repeats" evidence="3">
    <location>
        <begin position="654"/>
        <end position="750"/>
    </location>
</feature>
<feature type="transmembrane region" description="Helical" evidence="2">
    <location>
        <begin position="303"/>
        <end position="328"/>
    </location>
</feature>
<feature type="transmembrane region" description="Helical" evidence="2">
    <location>
        <begin position="121"/>
        <end position="142"/>
    </location>
</feature>
<evidence type="ECO:0000313" key="4">
    <source>
        <dbReference type="EMBL" id="ORZ36442.1"/>
    </source>
</evidence>
<feature type="compositionally biased region" description="Low complexity" evidence="1">
    <location>
        <begin position="867"/>
        <end position="878"/>
    </location>
</feature>
<dbReference type="PANTHER" id="PTHR31600:SF2">
    <property type="entry name" value="GAMETE ENRICHED GENE 10 PROTEIN-RELATED"/>
    <property type="match status" value="1"/>
</dbReference>
<protein>
    <recommendedName>
        <fullName evidence="3">TmcB/TmcC TPR repeats domain-containing protein</fullName>
    </recommendedName>
</protein>
<keyword evidence="2" id="KW-0812">Transmembrane</keyword>
<keyword evidence="5" id="KW-1185">Reference proteome</keyword>
<feature type="compositionally biased region" description="Polar residues" evidence="1">
    <location>
        <begin position="935"/>
        <end position="946"/>
    </location>
</feature>
<dbReference type="OrthoDB" id="2156462at2759"/>
<dbReference type="InterPro" id="IPR052994">
    <property type="entry name" value="Tiny_macrocysts_regulators"/>
</dbReference>
<evidence type="ECO:0000313" key="5">
    <source>
        <dbReference type="Proteomes" id="UP000193411"/>
    </source>
</evidence>
<feature type="region of interest" description="Disordered" evidence="1">
    <location>
        <begin position="851"/>
        <end position="878"/>
    </location>
</feature>
<evidence type="ECO:0000256" key="1">
    <source>
        <dbReference type="SAM" id="MobiDB-lite"/>
    </source>
</evidence>
<evidence type="ECO:0000256" key="2">
    <source>
        <dbReference type="SAM" id="Phobius"/>
    </source>
</evidence>
<evidence type="ECO:0000259" key="3">
    <source>
        <dbReference type="Pfam" id="PF25474"/>
    </source>
</evidence>
<feature type="transmembrane region" description="Helical" evidence="2">
    <location>
        <begin position="272"/>
        <end position="291"/>
    </location>
</feature>
<feature type="transmembrane region" description="Helical" evidence="2">
    <location>
        <begin position="163"/>
        <end position="184"/>
    </location>
</feature>
<keyword evidence="2" id="KW-1133">Transmembrane helix</keyword>
<proteinExistence type="predicted"/>
<dbReference type="PANTHER" id="PTHR31600">
    <property type="entry name" value="TINY MACROCYSTS PROTEIN B-RELATED"/>
    <property type="match status" value="1"/>
</dbReference>
<accession>A0A1Y2HTH4</accession>
<feature type="transmembrane region" description="Helical" evidence="2">
    <location>
        <begin position="1272"/>
        <end position="1293"/>
    </location>
</feature>
<organism evidence="4 5">
    <name type="scientific">Catenaria anguillulae PL171</name>
    <dbReference type="NCBI Taxonomy" id="765915"/>
    <lineage>
        <taxon>Eukaryota</taxon>
        <taxon>Fungi</taxon>
        <taxon>Fungi incertae sedis</taxon>
        <taxon>Blastocladiomycota</taxon>
        <taxon>Blastocladiomycetes</taxon>
        <taxon>Blastocladiales</taxon>
        <taxon>Catenariaceae</taxon>
        <taxon>Catenaria</taxon>
    </lineage>
</organism>
<feature type="transmembrane region" description="Helical" evidence="2">
    <location>
        <begin position="204"/>
        <end position="229"/>
    </location>
</feature>
<dbReference type="Pfam" id="PF25474">
    <property type="entry name" value="TPR_TmcB"/>
    <property type="match status" value="1"/>
</dbReference>
<name>A0A1Y2HTH4_9FUNG</name>
<feature type="transmembrane region" description="Helical" evidence="2">
    <location>
        <begin position="970"/>
        <end position="989"/>
    </location>
</feature>
<keyword evidence="2" id="KW-0472">Membrane</keyword>
<feature type="transmembrane region" description="Helical" evidence="2">
    <location>
        <begin position="1163"/>
        <end position="1186"/>
    </location>
</feature>
<feature type="transmembrane region" description="Helical" evidence="2">
    <location>
        <begin position="334"/>
        <end position="357"/>
    </location>
</feature>
<comment type="caution">
    <text evidence="4">The sequence shown here is derived from an EMBL/GenBank/DDBJ whole genome shotgun (WGS) entry which is preliminary data.</text>
</comment>
<dbReference type="EMBL" id="MCFL01000017">
    <property type="protein sequence ID" value="ORZ36442.1"/>
    <property type="molecule type" value="Genomic_DNA"/>
</dbReference>
<feature type="region of interest" description="Disordered" evidence="1">
    <location>
        <begin position="892"/>
        <end position="955"/>
    </location>
</feature>
<feature type="compositionally biased region" description="Polar residues" evidence="1">
    <location>
        <begin position="406"/>
        <end position="437"/>
    </location>
</feature>
<feature type="transmembrane region" description="Helical" evidence="2">
    <location>
        <begin position="1474"/>
        <end position="1500"/>
    </location>
</feature>
<reference evidence="4 5" key="1">
    <citation type="submission" date="2016-07" db="EMBL/GenBank/DDBJ databases">
        <title>Pervasive Adenine N6-methylation of Active Genes in Fungi.</title>
        <authorList>
            <consortium name="DOE Joint Genome Institute"/>
            <person name="Mondo S.J."/>
            <person name="Dannebaum R.O."/>
            <person name="Kuo R.C."/>
            <person name="Labutti K."/>
            <person name="Haridas S."/>
            <person name="Kuo A."/>
            <person name="Salamov A."/>
            <person name="Ahrendt S.R."/>
            <person name="Lipzen A."/>
            <person name="Sullivan W."/>
            <person name="Andreopoulos W.B."/>
            <person name="Clum A."/>
            <person name="Lindquist E."/>
            <person name="Daum C."/>
            <person name="Ramamoorthy G.K."/>
            <person name="Gryganskyi A."/>
            <person name="Culley D."/>
            <person name="Magnuson J.K."/>
            <person name="James T.Y."/>
            <person name="O'Malley M.A."/>
            <person name="Stajich J.E."/>
            <person name="Spatafora J.W."/>
            <person name="Visel A."/>
            <person name="Grigoriev I.V."/>
        </authorList>
    </citation>
    <scope>NUCLEOTIDE SEQUENCE [LARGE SCALE GENOMIC DNA]</scope>
    <source>
        <strain evidence="4 5">PL171</strain>
    </source>
</reference>
<feature type="compositionally biased region" description="Basic and acidic residues" evidence="1">
    <location>
        <begin position="911"/>
        <end position="920"/>
    </location>
</feature>
<feature type="region of interest" description="Disordered" evidence="1">
    <location>
        <begin position="406"/>
        <end position="462"/>
    </location>
</feature>
<gene>
    <name evidence="4" type="ORF">BCR44DRAFT_83618</name>
</gene>
<dbReference type="Proteomes" id="UP000193411">
    <property type="component" value="Unassembled WGS sequence"/>
</dbReference>